<keyword evidence="3" id="KW-0285">Flavoprotein</keyword>
<evidence type="ECO:0000256" key="3">
    <source>
        <dbReference type="ARBA" id="ARBA00022630"/>
    </source>
</evidence>
<dbReference type="InterPro" id="IPR050260">
    <property type="entry name" value="FAD-bd_OxRdtase"/>
</dbReference>
<dbReference type="InterPro" id="IPR023753">
    <property type="entry name" value="FAD/NAD-binding_dom"/>
</dbReference>
<dbReference type="Pfam" id="PF07992">
    <property type="entry name" value="Pyr_redox_2"/>
    <property type="match status" value="1"/>
</dbReference>
<dbReference type="Gene3D" id="3.50.50.60">
    <property type="entry name" value="FAD/NAD(P)-binding domain"/>
    <property type="match status" value="2"/>
</dbReference>
<evidence type="ECO:0000313" key="9">
    <source>
        <dbReference type="EMBL" id="SDC07537.1"/>
    </source>
</evidence>
<dbReference type="InterPro" id="IPR004099">
    <property type="entry name" value="Pyr_nucl-diS_OxRdtase_dimer"/>
</dbReference>
<dbReference type="SUPFAM" id="SSF51905">
    <property type="entry name" value="FAD/NAD(P)-binding domain"/>
    <property type="match status" value="2"/>
</dbReference>
<sequence>MKLVVIGAVAAGTSAAAKASRNDPELDIVIYERDQDISYSGCGLPYYIGGEVEDMDALTPRDPSFFKEKYNINIKVRHEVQSIDHQSKEVTVKNLDTGDTFTDHYDQLVLATGASPFVPPLEGVDQSHVFTLRNPNDARSIVDFINQHRPKSAVIVGTGFIGLEMLENLYANDIDVTVVEKMPQITPNLDEDMAEYLEELITNKGFRILKDATITHVEQDHVKLEDSPDIDAELVIVATGVRPNTQLASNMGVELGETKAIKVDERMQTNLEDVYACGDCIETFLSINHQPVFRPLGSTANKTGRIAGDALTGGSSRYQGNLGTGIYQLFDLTIANTGLTEKAAIESGYDVVVADLTKANKPRYLGGEKMRIKAVADRHSRQILGAQIIGKEGVDKRIDVFVTLISYMAKVEDLFHLDLAYAPPYSNAKDPVHFIGMIFEKKFDAIN</sequence>
<dbReference type="PRINTS" id="PR00411">
    <property type="entry name" value="PNDRDTASEI"/>
</dbReference>
<proteinExistence type="inferred from homology"/>
<evidence type="ECO:0000256" key="6">
    <source>
        <dbReference type="ARBA" id="ARBA00023284"/>
    </source>
</evidence>
<dbReference type="OrthoDB" id="9802028at2"/>
<dbReference type="SUPFAM" id="SSF55424">
    <property type="entry name" value="FAD/NAD-linked reductases, dimerisation (C-terminal) domain"/>
    <property type="match status" value="1"/>
</dbReference>
<dbReference type="GO" id="GO:0016491">
    <property type="term" value="F:oxidoreductase activity"/>
    <property type="evidence" value="ECO:0007669"/>
    <property type="project" value="UniProtKB-KW"/>
</dbReference>
<organism evidence="9 10">
    <name type="scientific">Pelagirhabdus alkalitolerans</name>
    <dbReference type="NCBI Taxonomy" id="1612202"/>
    <lineage>
        <taxon>Bacteria</taxon>
        <taxon>Bacillati</taxon>
        <taxon>Bacillota</taxon>
        <taxon>Bacilli</taxon>
        <taxon>Bacillales</taxon>
        <taxon>Bacillaceae</taxon>
        <taxon>Pelagirhabdus</taxon>
    </lineage>
</organism>
<dbReference type="InterPro" id="IPR036188">
    <property type="entry name" value="FAD/NAD-bd_sf"/>
</dbReference>
<protein>
    <submittedName>
        <fullName evidence="9">NADPH-dependent 2,4-dienoyl-CoA reductase, sulfur reductase</fullName>
    </submittedName>
</protein>
<dbReference type="PRINTS" id="PR00368">
    <property type="entry name" value="FADPNR"/>
</dbReference>
<evidence type="ECO:0000256" key="5">
    <source>
        <dbReference type="ARBA" id="ARBA00023002"/>
    </source>
</evidence>
<evidence type="ECO:0000256" key="4">
    <source>
        <dbReference type="ARBA" id="ARBA00022827"/>
    </source>
</evidence>
<comment type="similarity">
    <text evidence="2">Belongs to the class-III pyridine nucleotide-disulfide oxidoreductase family.</text>
</comment>
<keyword evidence="6" id="KW-0676">Redox-active center</keyword>
<reference evidence="10" key="1">
    <citation type="submission" date="2016-09" db="EMBL/GenBank/DDBJ databases">
        <authorList>
            <person name="Varghese N."/>
            <person name="Submissions S."/>
        </authorList>
    </citation>
    <scope>NUCLEOTIDE SEQUENCE [LARGE SCALE GENOMIC DNA]</scope>
    <source>
        <strain evidence="10">S5</strain>
    </source>
</reference>
<evidence type="ECO:0000259" key="7">
    <source>
        <dbReference type="Pfam" id="PF02852"/>
    </source>
</evidence>
<dbReference type="Pfam" id="PF02852">
    <property type="entry name" value="Pyr_redox_dim"/>
    <property type="match status" value="1"/>
</dbReference>
<feature type="domain" description="Pyridine nucleotide-disulphide oxidoreductase dimerisation" evidence="7">
    <location>
        <begin position="330"/>
        <end position="428"/>
    </location>
</feature>
<gene>
    <name evidence="9" type="ORF">SAMN05421734_10479</name>
</gene>
<evidence type="ECO:0000256" key="1">
    <source>
        <dbReference type="ARBA" id="ARBA00001974"/>
    </source>
</evidence>
<dbReference type="PANTHER" id="PTHR43429:SF1">
    <property type="entry name" value="NAD(P)H SULFUR OXIDOREDUCTASE (COA-DEPENDENT)"/>
    <property type="match status" value="1"/>
</dbReference>
<dbReference type="RefSeq" id="WP_090794996.1">
    <property type="nucleotide sequence ID" value="NZ_FMYI01000004.1"/>
</dbReference>
<keyword evidence="5" id="KW-0560">Oxidoreductase</keyword>
<keyword evidence="10" id="KW-1185">Reference proteome</keyword>
<dbReference type="InterPro" id="IPR016156">
    <property type="entry name" value="FAD/NAD-linked_Rdtase_dimer_sf"/>
</dbReference>
<evidence type="ECO:0000259" key="8">
    <source>
        <dbReference type="Pfam" id="PF07992"/>
    </source>
</evidence>
<dbReference type="AlphaFoldDB" id="A0A1G6IM21"/>
<keyword evidence="4" id="KW-0274">FAD</keyword>
<dbReference type="STRING" id="1612202.SAMN05421734_10479"/>
<evidence type="ECO:0000256" key="2">
    <source>
        <dbReference type="ARBA" id="ARBA00009130"/>
    </source>
</evidence>
<evidence type="ECO:0000313" key="10">
    <source>
        <dbReference type="Proteomes" id="UP000242949"/>
    </source>
</evidence>
<accession>A0A1G6IM21</accession>
<dbReference type="EMBL" id="FMYI01000004">
    <property type="protein sequence ID" value="SDC07537.1"/>
    <property type="molecule type" value="Genomic_DNA"/>
</dbReference>
<name>A0A1G6IM21_9BACI</name>
<comment type="cofactor">
    <cofactor evidence="1">
        <name>FAD</name>
        <dbReference type="ChEBI" id="CHEBI:57692"/>
    </cofactor>
</comment>
<dbReference type="Proteomes" id="UP000242949">
    <property type="component" value="Unassembled WGS sequence"/>
</dbReference>
<dbReference type="PANTHER" id="PTHR43429">
    <property type="entry name" value="PYRIDINE NUCLEOTIDE-DISULFIDE OXIDOREDUCTASE DOMAIN-CONTAINING"/>
    <property type="match status" value="1"/>
</dbReference>
<feature type="domain" description="FAD/NAD(P)-binding" evidence="8">
    <location>
        <begin position="1"/>
        <end position="282"/>
    </location>
</feature>